<name>A0A644USA4_9ZZZZ</name>
<dbReference type="EMBL" id="VSSQ01000151">
    <property type="protein sequence ID" value="MPL81595.1"/>
    <property type="molecule type" value="Genomic_DNA"/>
</dbReference>
<feature type="transmembrane region" description="Helical" evidence="2">
    <location>
        <begin position="112"/>
        <end position="132"/>
    </location>
</feature>
<keyword evidence="2" id="KW-0472">Membrane</keyword>
<organism evidence="3">
    <name type="scientific">bioreactor metagenome</name>
    <dbReference type="NCBI Taxonomy" id="1076179"/>
    <lineage>
        <taxon>unclassified sequences</taxon>
        <taxon>metagenomes</taxon>
        <taxon>ecological metagenomes</taxon>
    </lineage>
</organism>
<evidence type="ECO:0000256" key="1">
    <source>
        <dbReference type="SAM" id="Coils"/>
    </source>
</evidence>
<keyword evidence="2" id="KW-0812">Transmembrane</keyword>
<protein>
    <submittedName>
        <fullName evidence="3">Uncharacterized protein</fullName>
    </submittedName>
</protein>
<keyword evidence="1" id="KW-0175">Coiled coil</keyword>
<sequence length="363" mass="41757">MSKRKKTGDIKVYVEENYFRHVDQMERWRQEYEHHQAVEKKLASVSTLTFELFDYDPLLVRIPWKERPTPNFDYLLEEARLTAESKFFIPIAVRIVALIVMLFILFISSKVYALWISGTLAFTIGVSLYVALNDRRFTIESVLTKTRAEVEERQELEKQKNEQARHEHETQEEARIEFVSKLLEGDISAIMLRLDNVLEKMELSFPLEIDIDVYENTPLIKVWLPPKTIIPTQKSTLLPSGRLAYEEKEQRTINKQYIELCAAVLTRVAAKVYENIPSFGCGYVWGMGKGYLKSECLVSIVTDSEKVALACQAPTGLAALQKMDAKFEPDGMLALQPMETVNPEGWADIPPQLIHGIHVKIFK</sequence>
<comment type="caution">
    <text evidence="3">The sequence shown here is derived from an EMBL/GenBank/DDBJ whole genome shotgun (WGS) entry which is preliminary data.</text>
</comment>
<reference evidence="3" key="1">
    <citation type="submission" date="2019-08" db="EMBL/GenBank/DDBJ databases">
        <authorList>
            <person name="Kucharzyk K."/>
            <person name="Murdoch R.W."/>
            <person name="Higgins S."/>
            <person name="Loffler F."/>
        </authorList>
    </citation>
    <scope>NUCLEOTIDE SEQUENCE</scope>
</reference>
<dbReference type="AlphaFoldDB" id="A0A644USA4"/>
<keyword evidence="2" id="KW-1133">Transmembrane helix</keyword>
<feature type="coiled-coil region" evidence="1">
    <location>
        <begin position="147"/>
        <end position="174"/>
    </location>
</feature>
<evidence type="ECO:0000256" key="2">
    <source>
        <dbReference type="SAM" id="Phobius"/>
    </source>
</evidence>
<evidence type="ECO:0000313" key="3">
    <source>
        <dbReference type="EMBL" id="MPL81595.1"/>
    </source>
</evidence>
<proteinExistence type="predicted"/>
<gene>
    <name evidence="3" type="ORF">SDC9_27523</name>
</gene>
<feature type="transmembrane region" description="Helical" evidence="2">
    <location>
        <begin position="87"/>
        <end position="106"/>
    </location>
</feature>
<accession>A0A644USA4</accession>